<keyword evidence="2" id="KW-1185">Reference proteome</keyword>
<protein>
    <recommendedName>
        <fullName evidence="3">F-box domain-containing protein</fullName>
    </recommendedName>
</protein>
<accession>A0A6A6B4D8</accession>
<evidence type="ECO:0000313" key="2">
    <source>
        <dbReference type="Proteomes" id="UP000799438"/>
    </source>
</evidence>
<dbReference type="GeneID" id="54300977"/>
<dbReference type="EMBL" id="ML995499">
    <property type="protein sequence ID" value="KAF2137817.1"/>
    <property type="molecule type" value="Genomic_DNA"/>
</dbReference>
<dbReference type="AlphaFoldDB" id="A0A6A6B4D8"/>
<evidence type="ECO:0000313" key="1">
    <source>
        <dbReference type="EMBL" id="KAF2137817.1"/>
    </source>
</evidence>
<evidence type="ECO:0008006" key="3">
    <source>
        <dbReference type="Google" id="ProtNLM"/>
    </source>
</evidence>
<proteinExistence type="predicted"/>
<dbReference type="Proteomes" id="UP000799438">
    <property type="component" value="Unassembled WGS sequence"/>
</dbReference>
<dbReference type="RefSeq" id="XP_033393532.1">
    <property type="nucleotide sequence ID" value="XM_033543480.1"/>
</dbReference>
<organism evidence="1 2">
    <name type="scientific">Aplosporella prunicola CBS 121167</name>
    <dbReference type="NCBI Taxonomy" id="1176127"/>
    <lineage>
        <taxon>Eukaryota</taxon>
        <taxon>Fungi</taxon>
        <taxon>Dikarya</taxon>
        <taxon>Ascomycota</taxon>
        <taxon>Pezizomycotina</taxon>
        <taxon>Dothideomycetes</taxon>
        <taxon>Dothideomycetes incertae sedis</taxon>
        <taxon>Botryosphaeriales</taxon>
        <taxon>Aplosporellaceae</taxon>
        <taxon>Aplosporella</taxon>
    </lineage>
</organism>
<sequence length="180" mass="20364">MSFEDPPIRYSRRRMLDDLPPEIHSMIFEHVVGATHREGQSYMSIISNKSLRAICNIRLVCRSLSASILRHFAIAVTNKGIRFLPDQMRMLLSFAQSPVVAPAIKRLVINASIPRAYLMMALTTVAQDCTGSQAILYMALDKYQEYYLAHRRMKEAAEKAGGDIDLLSRVLKGLTKPRKP</sequence>
<gene>
    <name evidence="1" type="ORF">K452DRAFT_311955</name>
</gene>
<name>A0A6A6B4D8_9PEZI</name>
<reference evidence="1" key="1">
    <citation type="journal article" date="2020" name="Stud. Mycol.">
        <title>101 Dothideomycetes genomes: a test case for predicting lifestyles and emergence of pathogens.</title>
        <authorList>
            <person name="Haridas S."/>
            <person name="Albert R."/>
            <person name="Binder M."/>
            <person name="Bloem J."/>
            <person name="Labutti K."/>
            <person name="Salamov A."/>
            <person name="Andreopoulos B."/>
            <person name="Baker S."/>
            <person name="Barry K."/>
            <person name="Bills G."/>
            <person name="Bluhm B."/>
            <person name="Cannon C."/>
            <person name="Castanera R."/>
            <person name="Culley D."/>
            <person name="Daum C."/>
            <person name="Ezra D."/>
            <person name="Gonzalez J."/>
            <person name="Henrissat B."/>
            <person name="Kuo A."/>
            <person name="Liang C."/>
            <person name="Lipzen A."/>
            <person name="Lutzoni F."/>
            <person name="Magnuson J."/>
            <person name="Mondo S."/>
            <person name="Nolan M."/>
            <person name="Ohm R."/>
            <person name="Pangilinan J."/>
            <person name="Park H.-J."/>
            <person name="Ramirez L."/>
            <person name="Alfaro M."/>
            <person name="Sun H."/>
            <person name="Tritt A."/>
            <person name="Yoshinaga Y."/>
            <person name="Zwiers L.-H."/>
            <person name="Turgeon B."/>
            <person name="Goodwin S."/>
            <person name="Spatafora J."/>
            <person name="Crous P."/>
            <person name="Grigoriev I."/>
        </authorList>
    </citation>
    <scope>NUCLEOTIDE SEQUENCE</scope>
    <source>
        <strain evidence="1">CBS 121167</strain>
    </source>
</reference>